<evidence type="ECO:0000256" key="3">
    <source>
        <dbReference type="ARBA" id="ARBA00022692"/>
    </source>
</evidence>
<comment type="similarity">
    <text evidence="6">Belongs to the ABC-4 integral membrane protein family.</text>
</comment>
<feature type="transmembrane region" description="Helical" evidence="7">
    <location>
        <begin position="270"/>
        <end position="300"/>
    </location>
</feature>
<evidence type="ECO:0000313" key="10">
    <source>
        <dbReference type="EMBL" id="OAI11286.1"/>
    </source>
</evidence>
<dbReference type="PANTHER" id="PTHR30572">
    <property type="entry name" value="MEMBRANE COMPONENT OF TRANSPORTER-RELATED"/>
    <property type="match status" value="1"/>
</dbReference>
<keyword evidence="5 7" id="KW-0472">Membrane</keyword>
<keyword evidence="2" id="KW-1003">Cell membrane</keyword>
<sequence length="401" mass="42879">MLHRDLLIQAVKAIRTQPLRAALIILAMSIGVASVNVLTALGDSARRYVVHEFESLGTHLVIVLPGRNETTGGHPPLFGETPRDLTLDDAAALFRSRQVAAIAPVSIGSAPVSVAGLERETNIMGSTHSLLRVRHLTMAQGVFLPEAEADKELPVCVIGKKIADELFARRKAVGEWLRINDRRFRVVGVLAKEGQSIGTGFDELVIVPVASAQALFDSHSLFRILIEAHSEAAMHKAVDEVRAIIKLRHEGEDDVTIITQDSVVNTFDKILTALTLTVAGIAAVSLAVAGVLVMNVMLVSVSQRTAEIGLLKALGATRGQLLRWFLCEAALLSLAGALCGSLLGRIGIEALQWWFPNFPVALPAWAMLAALAVALATGLVFGVMPARRAAALEPVAALNRR</sequence>
<keyword evidence="3 7" id="KW-0812">Transmembrane</keyword>
<dbReference type="OrthoDB" id="9770036at2"/>
<organism evidence="10 11">
    <name type="scientific">Methylomonas koyamae</name>
    <dbReference type="NCBI Taxonomy" id="702114"/>
    <lineage>
        <taxon>Bacteria</taxon>
        <taxon>Pseudomonadati</taxon>
        <taxon>Pseudomonadota</taxon>
        <taxon>Gammaproteobacteria</taxon>
        <taxon>Methylococcales</taxon>
        <taxon>Methylococcaceae</taxon>
        <taxon>Methylomonas</taxon>
    </lineage>
</organism>
<proteinExistence type="inferred from homology"/>
<dbReference type="GO" id="GO:0005886">
    <property type="term" value="C:plasma membrane"/>
    <property type="evidence" value="ECO:0007669"/>
    <property type="project" value="UniProtKB-SubCell"/>
</dbReference>
<feature type="domain" description="ABC3 transporter permease C-terminal" evidence="8">
    <location>
        <begin position="281"/>
        <end position="394"/>
    </location>
</feature>
<dbReference type="InterPro" id="IPR003838">
    <property type="entry name" value="ABC3_permease_C"/>
</dbReference>
<accession>A0A177N011</accession>
<evidence type="ECO:0000256" key="1">
    <source>
        <dbReference type="ARBA" id="ARBA00004651"/>
    </source>
</evidence>
<gene>
    <name evidence="10" type="ORF">A1507_03575</name>
</gene>
<evidence type="ECO:0000259" key="8">
    <source>
        <dbReference type="Pfam" id="PF02687"/>
    </source>
</evidence>
<evidence type="ECO:0000256" key="7">
    <source>
        <dbReference type="SAM" id="Phobius"/>
    </source>
</evidence>
<evidence type="ECO:0000256" key="6">
    <source>
        <dbReference type="ARBA" id="ARBA00038076"/>
    </source>
</evidence>
<dbReference type="Pfam" id="PF12704">
    <property type="entry name" value="MacB_PCD"/>
    <property type="match status" value="1"/>
</dbReference>
<evidence type="ECO:0000256" key="5">
    <source>
        <dbReference type="ARBA" id="ARBA00023136"/>
    </source>
</evidence>
<keyword evidence="4 7" id="KW-1133">Transmembrane helix</keyword>
<dbReference type="InterPro" id="IPR025857">
    <property type="entry name" value="MacB_PCD"/>
</dbReference>
<dbReference type="InterPro" id="IPR050250">
    <property type="entry name" value="Macrolide_Exporter_MacB"/>
</dbReference>
<name>A0A177N011_9GAMM</name>
<evidence type="ECO:0000256" key="2">
    <source>
        <dbReference type="ARBA" id="ARBA00022475"/>
    </source>
</evidence>
<dbReference type="Pfam" id="PF02687">
    <property type="entry name" value="FtsX"/>
    <property type="match status" value="1"/>
</dbReference>
<dbReference type="EMBL" id="LUUJ01000123">
    <property type="protein sequence ID" value="OAI11286.1"/>
    <property type="molecule type" value="Genomic_DNA"/>
</dbReference>
<comment type="caution">
    <text evidence="10">The sequence shown here is derived from an EMBL/GenBank/DDBJ whole genome shotgun (WGS) entry which is preliminary data.</text>
</comment>
<comment type="subcellular location">
    <subcellularLocation>
        <location evidence="1">Cell membrane</location>
        <topology evidence="1">Multi-pass membrane protein</topology>
    </subcellularLocation>
</comment>
<feature type="transmembrane region" description="Helical" evidence="7">
    <location>
        <begin position="364"/>
        <end position="384"/>
    </location>
</feature>
<protein>
    <submittedName>
        <fullName evidence="10">Peptide ABC transporter permease</fullName>
    </submittedName>
</protein>
<feature type="transmembrane region" description="Helical" evidence="7">
    <location>
        <begin position="321"/>
        <end position="344"/>
    </location>
</feature>
<dbReference type="Proteomes" id="UP000077857">
    <property type="component" value="Unassembled WGS sequence"/>
</dbReference>
<reference evidence="10 11" key="1">
    <citation type="submission" date="2016-03" db="EMBL/GenBank/DDBJ databases">
        <authorList>
            <person name="Ploux O."/>
        </authorList>
    </citation>
    <scope>NUCLEOTIDE SEQUENCE [LARGE SCALE GENOMIC DNA]</scope>
    <source>
        <strain evidence="10 11">R-45378</strain>
    </source>
</reference>
<dbReference type="PANTHER" id="PTHR30572:SF4">
    <property type="entry name" value="ABC TRANSPORTER PERMEASE YTRF"/>
    <property type="match status" value="1"/>
</dbReference>
<feature type="transmembrane region" description="Helical" evidence="7">
    <location>
        <begin position="21"/>
        <end position="41"/>
    </location>
</feature>
<dbReference type="RefSeq" id="WP_064042414.1">
    <property type="nucleotide sequence ID" value="NZ_AP019777.1"/>
</dbReference>
<evidence type="ECO:0000313" key="11">
    <source>
        <dbReference type="Proteomes" id="UP000077857"/>
    </source>
</evidence>
<dbReference type="GO" id="GO:0022857">
    <property type="term" value="F:transmembrane transporter activity"/>
    <property type="evidence" value="ECO:0007669"/>
    <property type="project" value="TreeGrafter"/>
</dbReference>
<evidence type="ECO:0000256" key="4">
    <source>
        <dbReference type="ARBA" id="ARBA00022989"/>
    </source>
</evidence>
<feature type="domain" description="MacB-like periplasmic core" evidence="9">
    <location>
        <begin position="22"/>
        <end position="243"/>
    </location>
</feature>
<dbReference type="AlphaFoldDB" id="A0A177N011"/>
<evidence type="ECO:0000259" key="9">
    <source>
        <dbReference type="Pfam" id="PF12704"/>
    </source>
</evidence>